<gene>
    <name evidence="11" type="primary">fadB_2</name>
    <name evidence="11" type="ORF">A3Q41_01765</name>
</gene>
<dbReference type="KEGG" id="rhs:A3Q41_01765"/>
<keyword evidence="4" id="KW-0443">Lipid metabolism</keyword>
<keyword evidence="4" id="KW-0276">Fatty acid metabolism</keyword>
<evidence type="ECO:0000313" key="11">
    <source>
        <dbReference type="EMBL" id="AMY23069.1"/>
    </source>
</evidence>
<organism evidence="11 12">
    <name type="scientific">Rhodococcoides fascians</name>
    <name type="common">Rhodococcus fascians</name>
    <dbReference type="NCBI Taxonomy" id="1828"/>
    <lineage>
        <taxon>Bacteria</taxon>
        <taxon>Bacillati</taxon>
        <taxon>Actinomycetota</taxon>
        <taxon>Actinomycetes</taxon>
        <taxon>Mycobacteriales</taxon>
        <taxon>Nocardiaceae</taxon>
        <taxon>Rhodococcoides</taxon>
    </lineage>
</organism>
<name>A0A143QJE8_RHOFA</name>
<dbReference type="PATRIC" id="fig|1653479.3.peg.1786"/>
<evidence type="ECO:0000256" key="7">
    <source>
        <dbReference type="ARBA" id="ARBA00023717"/>
    </source>
</evidence>
<comment type="catalytic activity">
    <reaction evidence="7">
        <text>a 4-saturated-(3S)-3-hydroxyacyl-CoA = a (3E)-enoyl-CoA + H2O</text>
        <dbReference type="Rhea" id="RHEA:20724"/>
        <dbReference type="ChEBI" id="CHEBI:15377"/>
        <dbReference type="ChEBI" id="CHEBI:58521"/>
        <dbReference type="ChEBI" id="CHEBI:137480"/>
        <dbReference type="EC" id="4.2.1.17"/>
    </reaction>
</comment>
<dbReference type="CDD" id="cd06558">
    <property type="entry name" value="crotonase-like"/>
    <property type="match status" value="1"/>
</dbReference>
<dbReference type="RefSeq" id="WP_063216343.1">
    <property type="nucleotide sequence ID" value="NZ_CP015220.1"/>
</dbReference>
<dbReference type="Gene3D" id="3.90.226.10">
    <property type="entry name" value="2-enoyl-CoA Hydratase, Chain A, domain 1"/>
    <property type="match status" value="1"/>
</dbReference>
<proteinExistence type="inferred from homology"/>
<evidence type="ECO:0000256" key="2">
    <source>
        <dbReference type="ARBA" id="ARBA00005254"/>
    </source>
</evidence>
<dbReference type="GO" id="GO:0006635">
    <property type="term" value="P:fatty acid beta-oxidation"/>
    <property type="evidence" value="ECO:0007669"/>
    <property type="project" value="TreeGrafter"/>
</dbReference>
<evidence type="ECO:0000256" key="6">
    <source>
        <dbReference type="ARBA" id="ARBA00023709"/>
    </source>
</evidence>
<keyword evidence="5 11" id="KW-0456">Lyase</keyword>
<dbReference type="EMBL" id="CP015220">
    <property type="protein sequence ID" value="AMY23069.1"/>
    <property type="molecule type" value="Genomic_DNA"/>
</dbReference>
<keyword evidence="12" id="KW-1185">Reference proteome</keyword>
<dbReference type="OrthoDB" id="370015at2"/>
<dbReference type="EC" id="4.2.1.17" evidence="3"/>
<comment type="function">
    <text evidence="1">Could possibly oxidize fatty acids using specific components.</text>
</comment>
<dbReference type="PANTHER" id="PTHR11941">
    <property type="entry name" value="ENOYL-COA HYDRATASE-RELATED"/>
    <property type="match status" value="1"/>
</dbReference>
<comment type="similarity">
    <text evidence="2 10">Belongs to the enoyl-CoA hydratase/isomerase family.</text>
</comment>
<dbReference type="PANTHER" id="PTHR11941:SF54">
    <property type="entry name" value="ENOYL-COA HYDRATASE, MITOCHONDRIAL"/>
    <property type="match status" value="1"/>
</dbReference>
<dbReference type="PROSITE" id="PS00166">
    <property type="entry name" value="ENOYL_COA_HYDRATASE"/>
    <property type="match status" value="1"/>
</dbReference>
<dbReference type="InterPro" id="IPR029045">
    <property type="entry name" value="ClpP/crotonase-like_dom_sf"/>
</dbReference>
<dbReference type="InterPro" id="IPR018376">
    <property type="entry name" value="Enoyl-CoA_hyd/isom_CS"/>
</dbReference>
<evidence type="ECO:0000256" key="5">
    <source>
        <dbReference type="ARBA" id="ARBA00023239"/>
    </source>
</evidence>
<dbReference type="FunFam" id="3.90.226.10:FF:000009">
    <property type="entry name" value="Carnitinyl-CoA dehydratase"/>
    <property type="match status" value="1"/>
</dbReference>
<comment type="catalytic activity">
    <reaction evidence="6">
        <text>a (3S)-3-hydroxyacyl-CoA = a (2E)-enoyl-CoA + H2O</text>
        <dbReference type="Rhea" id="RHEA:16105"/>
        <dbReference type="ChEBI" id="CHEBI:15377"/>
        <dbReference type="ChEBI" id="CHEBI:57318"/>
        <dbReference type="ChEBI" id="CHEBI:58856"/>
        <dbReference type="EC" id="4.2.1.17"/>
    </reaction>
</comment>
<evidence type="ECO:0000256" key="8">
    <source>
        <dbReference type="ARBA" id="ARBA00039456"/>
    </source>
</evidence>
<evidence type="ECO:0000256" key="1">
    <source>
        <dbReference type="ARBA" id="ARBA00002994"/>
    </source>
</evidence>
<reference evidence="11 12" key="1">
    <citation type="journal article" date="2016" name="Genome Announc.">
        <title>Complete Genome and Plasmid Sequences for Rhodococcus fascians D188 and Draft Sequences for Rhodococcus Isolates PBTS 1 and PBTS 2.</title>
        <authorList>
            <person name="Stamler R.A."/>
            <person name="Vereecke D."/>
            <person name="Zhang Y."/>
            <person name="Schilkey F."/>
            <person name="Devitt N."/>
            <person name="Randall J.J."/>
        </authorList>
    </citation>
    <scope>NUCLEOTIDE SEQUENCE [LARGE SCALE GENOMIC DNA]</scope>
    <source>
        <strain evidence="11 12">PBTS2</strain>
    </source>
</reference>
<accession>A0A143QJE8</accession>
<reference evidence="12" key="2">
    <citation type="submission" date="2016-04" db="EMBL/GenBank/DDBJ databases">
        <title>Complete Genome and Plasmid Sequences for Rhodococcus fascians D188 and Draft Sequences for Rhodococcus spp. Isolates PBTS 1 and PBTS 2.</title>
        <authorList>
            <person name="Stamer R."/>
            <person name="Vereecke D."/>
            <person name="Zhang Y."/>
            <person name="Schilkey F."/>
            <person name="Devitt N."/>
            <person name="Randall J."/>
        </authorList>
    </citation>
    <scope>NUCLEOTIDE SEQUENCE [LARGE SCALE GENOMIC DNA]</scope>
    <source>
        <strain evidence="12">PBTS2</strain>
    </source>
</reference>
<sequence length="259" mass="27294">MPTESSPVLSFPHQAVAQITLSNPPVNALTQSATRRLRAMFRELAENSSVRAVVLTGDRVFSAGSDISEMPAMQAAGDVLERKSNVENATLELLADLPLPTVAAIDGFALGGGLEMALCCDLVVADAGARLGLPEIDLGLVPSSGGTMRALRRVGQSRAAELVLLGEPISAETALEWGLINRVAPRGGSLSVALDLAHVLAAKSRSAVHANKRALALTFGRSPHEPARRALPVFEEAFESADGREGVRAFLDKESPNFR</sequence>
<evidence type="ECO:0000313" key="12">
    <source>
        <dbReference type="Proteomes" id="UP000076038"/>
    </source>
</evidence>
<dbReference type="GO" id="GO:0018812">
    <property type="term" value="F:3-hydroxyacyl-CoA dehydratase activity"/>
    <property type="evidence" value="ECO:0007669"/>
    <property type="project" value="RHEA"/>
</dbReference>
<evidence type="ECO:0000256" key="4">
    <source>
        <dbReference type="ARBA" id="ARBA00022832"/>
    </source>
</evidence>
<evidence type="ECO:0000256" key="9">
    <source>
        <dbReference type="ARBA" id="ARBA00073436"/>
    </source>
</evidence>
<dbReference type="InterPro" id="IPR001753">
    <property type="entry name" value="Enoyl-CoA_hydra/iso"/>
</dbReference>
<evidence type="ECO:0000256" key="3">
    <source>
        <dbReference type="ARBA" id="ARBA00012076"/>
    </source>
</evidence>
<dbReference type="SUPFAM" id="SSF52096">
    <property type="entry name" value="ClpP/crotonase"/>
    <property type="match status" value="1"/>
</dbReference>
<dbReference type="AlphaFoldDB" id="A0A143QJE8"/>
<evidence type="ECO:0000256" key="10">
    <source>
        <dbReference type="RuleBase" id="RU003707"/>
    </source>
</evidence>
<protein>
    <recommendedName>
        <fullName evidence="8">Probable enoyl-CoA hydratase EchA17</fullName>
        <ecNumber evidence="3">4.2.1.17</ecNumber>
    </recommendedName>
    <alternativeName>
        <fullName evidence="9">Probable enoyl-CoA hydratase echA17</fullName>
    </alternativeName>
</protein>
<dbReference type="Proteomes" id="UP000076038">
    <property type="component" value="Chromosome"/>
</dbReference>
<dbReference type="Pfam" id="PF00378">
    <property type="entry name" value="ECH_1"/>
    <property type="match status" value="1"/>
</dbReference>